<name>A0ABX0GXW0_9ACTN</name>
<sequence>MRIRKSLTALALTAAIAAPAALATAAPASAIDSYAAIRVQASSTSPGYYDVIVYGYVNNAPPYSYVTMSLKGDDPWSDDDLGVRGYTQSEYGHFSIKVTVPKPTLNEDWEGCDEVYASVSSSTGWKKNTPNHTGCY</sequence>
<dbReference type="Proteomes" id="UP000800981">
    <property type="component" value="Unassembled WGS sequence"/>
</dbReference>
<evidence type="ECO:0008006" key="4">
    <source>
        <dbReference type="Google" id="ProtNLM"/>
    </source>
</evidence>
<keyword evidence="3" id="KW-1185">Reference proteome</keyword>
<organism evidence="2 3">
    <name type="scientific">Motilibacter deserti</name>
    <dbReference type="NCBI Taxonomy" id="2714956"/>
    <lineage>
        <taxon>Bacteria</taxon>
        <taxon>Bacillati</taxon>
        <taxon>Actinomycetota</taxon>
        <taxon>Actinomycetes</taxon>
        <taxon>Motilibacterales</taxon>
        <taxon>Motilibacteraceae</taxon>
        <taxon>Motilibacter</taxon>
    </lineage>
</organism>
<comment type="caution">
    <text evidence="2">The sequence shown here is derived from an EMBL/GenBank/DDBJ whole genome shotgun (WGS) entry which is preliminary data.</text>
</comment>
<feature type="chain" id="PRO_5046521342" description="Secreted protein" evidence="1">
    <location>
        <begin position="31"/>
        <end position="136"/>
    </location>
</feature>
<dbReference type="EMBL" id="JAANNP010000044">
    <property type="protein sequence ID" value="NHC15667.1"/>
    <property type="molecule type" value="Genomic_DNA"/>
</dbReference>
<keyword evidence="1" id="KW-0732">Signal</keyword>
<evidence type="ECO:0000256" key="1">
    <source>
        <dbReference type="SAM" id="SignalP"/>
    </source>
</evidence>
<evidence type="ECO:0000313" key="3">
    <source>
        <dbReference type="Proteomes" id="UP000800981"/>
    </source>
</evidence>
<dbReference type="RefSeq" id="WP_166284161.1">
    <property type="nucleotide sequence ID" value="NZ_JAANNP010000044.1"/>
</dbReference>
<accession>A0ABX0GXW0</accession>
<protein>
    <recommendedName>
        <fullName evidence="4">Secreted protein</fullName>
    </recommendedName>
</protein>
<feature type="signal peptide" evidence="1">
    <location>
        <begin position="1"/>
        <end position="30"/>
    </location>
</feature>
<gene>
    <name evidence="2" type="ORF">G9H71_17945</name>
</gene>
<reference evidence="2 3" key="1">
    <citation type="submission" date="2020-03" db="EMBL/GenBank/DDBJ databases">
        <title>Two novel Motilibacter sp.</title>
        <authorList>
            <person name="Liu S."/>
        </authorList>
    </citation>
    <scope>NUCLEOTIDE SEQUENCE [LARGE SCALE GENOMIC DNA]</scope>
    <source>
        <strain evidence="2 3">E257</strain>
    </source>
</reference>
<evidence type="ECO:0000313" key="2">
    <source>
        <dbReference type="EMBL" id="NHC15667.1"/>
    </source>
</evidence>
<proteinExistence type="predicted"/>